<dbReference type="InterPro" id="IPR000834">
    <property type="entry name" value="Peptidase_M14"/>
</dbReference>
<dbReference type="InterPro" id="IPR057247">
    <property type="entry name" value="CARBOXYPEPT_ZN_2"/>
</dbReference>
<evidence type="ECO:0000256" key="3">
    <source>
        <dbReference type="ARBA" id="ARBA00022645"/>
    </source>
</evidence>
<comment type="similarity">
    <text evidence="2 14">Belongs to the peptidase M14 family.</text>
</comment>
<feature type="active site" description="Proton donor/acceptor" evidence="14">
    <location>
        <position position="399"/>
    </location>
</feature>
<reference evidence="17 18" key="1">
    <citation type="submission" date="2016-10" db="EMBL/GenBank/DDBJ databases">
        <authorList>
            <person name="de Groot N.N."/>
        </authorList>
    </citation>
    <scope>NUCLEOTIDE SEQUENCE [LARGE SCALE GENOMIC DNA]</scope>
    <source>
        <strain evidence="17 18">CGMCC 4.5739</strain>
    </source>
</reference>
<evidence type="ECO:0000313" key="18">
    <source>
        <dbReference type="Proteomes" id="UP000199207"/>
    </source>
</evidence>
<dbReference type="GO" id="GO:0008270">
    <property type="term" value="F:zinc ion binding"/>
    <property type="evidence" value="ECO:0007669"/>
    <property type="project" value="InterPro"/>
</dbReference>
<dbReference type="AlphaFoldDB" id="A0A1I1NWJ3"/>
<dbReference type="STRING" id="910347.SAMN05421773_108210"/>
<evidence type="ECO:0000256" key="5">
    <source>
        <dbReference type="ARBA" id="ARBA00022723"/>
    </source>
</evidence>
<keyword evidence="3 17" id="KW-0121">Carboxypeptidase</keyword>
<evidence type="ECO:0000256" key="15">
    <source>
        <dbReference type="SAM" id="SignalP"/>
    </source>
</evidence>
<evidence type="ECO:0000256" key="4">
    <source>
        <dbReference type="ARBA" id="ARBA00022670"/>
    </source>
</evidence>
<dbReference type="PRINTS" id="PR00765">
    <property type="entry name" value="CRBOXYPTASEA"/>
</dbReference>
<dbReference type="Gene3D" id="3.40.630.10">
    <property type="entry name" value="Zn peptidases"/>
    <property type="match status" value="1"/>
</dbReference>
<protein>
    <recommendedName>
        <fullName evidence="13">Zinc carboxypeptidase</fullName>
        <ecNumber evidence="12">3.4.17.18</ecNumber>
    </recommendedName>
</protein>
<dbReference type="Proteomes" id="UP000199207">
    <property type="component" value="Unassembled WGS sequence"/>
</dbReference>
<dbReference type="InterPro" id="IPR057246">
    <property type="entry name" value="CARBOXYPEPT_ZN_1"/>
</dbReference>
<evidence type="ECO:0000256" key="2">
    <source>
        <dbReference type="ARBA" id="ARBA00005988"/>
    </source>
</evidence>
<dbReference type="SMART" id="SM00631">
    <property type="entry name" value="Zn_pept"/>
    <property type="match status" value="1"/>
</dbReference>
<comment type="catalytic activity">
    <reaction evidence="10">
        <text>Releases a C-terminal residue, which may be hydrophobic or positively charged.</text>
        <dbReference type="EC" id="3.4.17.18"/>
    </reaction>
</comment>
<keyword evidence="4" id="KW-0645">Protease</keyword>
<evidence type="ECO:0000256" key="11">
    <source>
        <dbReference type="ARBA" id="ARBA00055464"/>
    </source>
</evidence>
<dbReference type="Pfam" id="PF00246">
    <property type="entry name" value="Peptidase_M14"/>
    <property type="match status" value="1"/>
</dbReference>
<evidence type="ECO:0000313" key="17">
    <source>
        <dbReference type="EMBL" id="SFD02061.1"/>
    </source>
</evidence>
<dbReference type="PROSITE" id="PS00133">
    <property type="entry name" value="CARBOXYPEPT_ZN_2"/>
    <property type="match status" value="1"/>
</dbReference>
<evidence type="ECO:0000256" key="14">
    <source>
        <dbReference type="PROSITE-ProRule" id="PRU01379"/>
    </source>
</evidence>
<sequence>MRIPLPQAPPPARLPRGRRLRAAAVLTLVLALALTLGAQATAAPGDRTGTDRTRGYEVRGVGSAAQRSALAMQGGVAIDAVHGHSVTITADPATARKLEGLGYLLEELPAGRPSAAAADGAASALSTPSEYHSYSQTMAAVNALVSRHPGLMSSRVIGTSYQGRPIVAVKVSDNVGTDENEPEILFTHNMHAREHLTTEMALYLLDEFATEYGRDARLTRLLDTREVWIIPSVNPDGKVYDQDSGVFRSWRKNRQPNSGSRYIGTDINRNFAYRWGCCGGSSGSTSSATYRGSGPESAPETRVVTDFVRSRVAGGRQQVAAHIDFHSYSELILWPYGYTYSDTAPGLDQDARNAYAAVGQEMAASNGYRPQQSSDLYVTDGTINDWMWGSQGIWSYTFEMYPRSSSAGGFYPPGSVIDRETARNREAVLILMDHADCMYEAIGKPALCSS</sequence>
<dbReference type="CDD" id="cd03859">
    <property type="entry name" value="M14_CPT"/>
    <property type="match status" value="1"/>
</dbReference>
<dbReference type="PROSITE" id="PS52035">
    <property type="entry name" value="PEPTIDASE_M14"/>
    <property type="match status" value="1"/>
</dbReference>
<feature type="chain" id="PRO_5011727158" description="Zinc carboxypeptidase" evidence="15">
    <location>
        <begin position="43"/>
        <end position="450"/>
    </location>
</feature>
<keyword evidence="8" id="KW-0862">Zinc</keyword>
<feature type="signal peptide" evidence="15">
    <location>
        <begin position="1"/>
        <end position="42"/>
    </location>
</feature>
<evidence type="ECO:0000256" key="9">
    <source>
        <dbReference type="ARBA" id="ARBA00023049"/>
    </source>
</evidence>
<dbReference type="SUPFAM" id="SSF53187">
    <property type="entry name" value="Zn-dependent exopeptidases"/>
    <property type="match status" value="1"/>
</dbReference>
<evidence type="ECO:0000256" key="8">
    <source>
        <dbReference type="ARBA" id="ARBA00022833"/>
    </source>
</evidence>
<dbReference type="EC" id="3.4.17.18" evidence="12"/>
<gene>
    <name evidence="17" type="ORF">SAMN05421773_108210</name>
</gene>
<keyword evidence="7" id="KW-0378">Hydrolase</keyword>
<dbReference type="GO" id="GO:0006508">
    <property type="term" value="P:proteolysis"/>
    <property type="evidence" value="ECO:0007669"/>
    <property type="project" value="UniProtKB-KW"/>
</dbReference>
<dbReference type="GO" id="GO:0004181">
    <property type="term" value="F:metallocarboxypeptidase activity"/>
    <property type="evidence" value="ECO:0007669"/>
    <property type="project" value="InterPro"/>
</dbReference>
<feature type="domain" description="Peptidase M14" evidence="16">
    <location>
        <begin position="130"/>
        <end position="435"/>
    </location>
</feature>
<comment type="function">
    <text evidence="11">Carboxypeptidase that possesses the specificities of both mammalian Cpase A and B. Thus shows broad substrate specificity, being able to cleave Cbz-Gly-Leu, Cbz-Gly-Val, Cbz-Gly-Phe, Cbz-Gly-Lys and Bz-Gly-Arg in vitro.</text>
</comment>
<evidence type="ECO:0000256" key="7">
    <source>
        <dbReference type="ARBA" id="ARBA00022801"/>
    </source>
</evidence>
<evidence type="ECO:0000256" key="13">
    <source>
        <dbReference type="ARBA" id="ARBA00074273"/>
    </source>
</evidence>
<evidence type="ECO:0000256" key="12">
    <source>
        <dbReference type="ARBA" id="ARBA00066554"/>
    </source>
</evidence>
<organism evidence="17 18">
    <name type="scientific">Streptomyces aidingensis</name>
    <dbReference type="NCBI Taxonomy" id="910347"/>
    <lineage>
        <taxon>Bacteria</taxon>
        <taxon>Bacillati</taxon>
        <taxon>Actinomycetota</taxon>
        <taxon>Actinomycetes</taxon>
        <taxon>Kitasatosporales</taxon>
        <taxon>Streptomycetaceae</taxon>
        <taxon>Streptomyces</taxon>
    </lineage>
</organism>
<dbReference type="PANTHER" id="PTHR11705">
    <property type="entry name" value="PROTEASE FAMILY M14 CARBOXYPEPTIDASE A,B"/>
    <property type="match status" value="1"/>
</dbReference>
<dbReference type="FunFam" id="3.40.630.10:FF:000084">
    <property type="entry name" value="Carboxypeptidase B2"/>
    <property type="match status" value="1"/>
</dbReference>
<keyword evidence="5" id="KW-0479">Metal-binding</keyword>
<dbReference type="PANTHER" id="PTHR11705:SF143">
    <property type="entry name" value="SLL0236 PROTEIN"/>
    <property type="match status" value="1"/>
</dbReference>
<dbReference type="InterPro" id="IPR033810">
    <property type="entry name" value="Carboxypeptidase_T"/>
</dbReference>
<dbReference type="PROSITE" id="PS00132">
    <property type="entry name" value="CARBOXYPEPT_ZN_1"/>
    <property type="match status" value="1"/>
</dbReference>
<comment type="cofactor">
    <cofactor evidence="1">
        <name>Zn(2+)</name>
        <dbReference type="ChEBI" id="CHEBI:29105"/>
    </cofactor>
</comment>
<dbReference type="RefSeq" id="WP_093839578.1">
    <property type="nucleotide sequence ID" value="NZ_FOLM01000008.1"/>
</dbReference>
<evidence type="ECO:0000259" key="16">
    <source>
        <dbReference type="PROSITE" id="PS52035"/>
    </source>
</evidence>
<proteinExistence type="inferred from homology"/>
<keyword evidence="18" id="KW-1185">Reference proteome</keyword>
<dbReference type="OrthoDB" id="5240362at2"/>
<keyword evidence="9" id="KW-0482">Metalloprotease</keyword>
<accession>A0A1I1NWJ3</accession>
<dbReference type="GO" id="GO:0005615">
    <property type="term" value="C:extracellular space"/>
    <property type="evidence" value="ECO:0007669"/>
    <property type="project" value="TreeGrafter"/>
</dbReference>
<evidence type="ECO:0000256" key="6">
    <source>
        <dbReference type="ARBA" id="ARBA00022729"/>
    </source>
</evidence>
<evidence type="ECO:0000256" key="1">
    <source>
        <dbReference type="ARBA" id="ARBA00001947"/>
    </source>
</evidence>
<keyword evidence="6 15" id="KW-0732">Signal</keyword>
<dbReference type="EMBL" id="FOLM01000008">
    <property type="protein sequence ID" value="SFD02061.1"/>
    <property type="molecule type" value="Genomic_DNA"/>
</dbReference>
<name>A0A1I1NWJ3_9ACTN</name>
<evidence type="ECO:0000256" key="10">
    <source>
        <dbReference type="ARBA" id="ARBA00050859"/>
    </source>
</evidence>